<organism evidence="3">
    <name type="scientific">marine metagenome</name>
    <dbReference type="NCBI Taxonomy" id="408172"/>
    <lineage>
        <taxon>unclassified sequences</taxon>
        <taxon>metagenomes</taxon>
        <taxon>ecological metagenomes</taxon>
    </lineage>
</organism>
<evidence type="ECO:0000256" key="1">
    <source>
        <dbReference type="ARBA" id="ARBA00006611"/>
    </source>
</evidence>
<comment type="similarity">
    <text evidence="1">Belongs to the GSP E family.</text>
</comment>
<dbReference type="Gene3D" id="3.40.50.300">
    <property type="entry name" value="P-loop containing nucleotide triphosphate hydrolases"/>
    <property type="match status" value="1"/>
</dbReference>
<protein>
    <recommendedName>
        <fullName evidence="2">Bacterial type II secretion system protein E domain-containing protein</fullName>
    </recommendedName>
</protein>
<dbReference type="Pfam" id="PF00437">
    <property type="entry name" value="T2SSE"/>
    <property type="match status" value="1"/>
</dbReference>
<dbReference type="GO" id="GO:0016887">
    <property type="term" value="F:ATP hydrolysis activity"/>
    <property type="evidence" value="ECO:0007669"/>
    <property type="project" value="InterPro"/>
</dbReference>
<dbReference type="InterPro" id="IPR050921">
    <property type="entry name" value="T4SS_GSP_E_ATPase"/>
</dbReference>
<dbReference type="InterPro" id="IPR027417">
    <property type="entry name" value="P-loop_NTPase"/>
</dbReference>
<gene>
    <name evidence="3" type="ORF">METZ01_LOCUS401478</name>
</gene>
<evidence type="ECO:0000259" key="2">
    <source>
        <dbReference type="Pfam" id="PF00437"/>
    </source>
</evidence>
<dbReference type="SUPFAM" id="SSF52540">
    <property type="entry name" value="P-loop containing nucleoside triphosphate hydrolases"/>
    <property type="match status" value="1"/>
</dbReference>
<reference evidence="3" key="1">
    <citation type="submission" date="2018-05" db="EMBL/GenBank/DDBJ databases">
        <authorList>
            <person name="Lanie J.A."/>
            <person name="Ng W.-L."/>
            <person name="Kazmierczak K.M."/>
            <person name="Andrzejewski T.M."/>
            <person name="Davidsen T.M."/>
            <person name="Wayne K.J."/>
            <person name="Tettelin H."/>
            <person name="Glass J.I."/>
            <person name="Rusch D."/>
            <person name="Podicherti R."/>
            <person name="Tsui H.-C.T."/>
            <person name="Winkler M.E."/>
        </authorList>
    </citation>
    <scope>NUCLEOTIDE SEQUENCE</scope>
</reference>
<feature type="domain" description="Bacterial type II secretion system protein E" evidence="2">
    <location>
        <begin position="4"/>
        <end position="215"/>
    </location>
</feature>
<dbReference type="Gene3D" id="3.30.450.90">
    <property type="match status" value="1"/>
</dbReference>
<dbReference type="AlphaFoldDB" id="A0A382VQC1"/>
<dbReference type="EMBL" id="UINC01153738">
    <property type="protein sequence ID" value="SVD48624.1"/>
    <property type="molecule type" value="Genomic_DNA"/>
</dbReference>
<dbReference type="PANTHER" id="PTHR30486">
    <property type="entry name" value="TWITCHING MOTILITY PROTEIN PILT"/>
    <property type="match status" value="1"/>
</dbReference>
<proteinExistence type="inferred from homology"/>
<accession>A0A382VQC1</accession>
<dbReference type="InterPro" id="IPR001482">
    <property type="entry name" value="T2SS/T4SS_dom"/>
</dbReference>
<evidence type="ECO:0000313" key="3">
    <source>
        <dbReference type="EMBL" id="SVD48624.1"/>
    </source>
</evidence>
<sequence length="218" mass="24288">MHTLNNLLKIMHESNASDLHLTAGSSPRTRINGKLNPIDETKLSQENILNLLKEYLNKDQLKLIKEGNELDFTIGIPGVSRFRVNAFMQRANIVATFRRLPYKIPNIEELSLPQNVIDLTKKRKGLILITGGTGSGKSTTLAAMIQKISNELEGHIITIEDPIEYLYSHSKSLINQREIGIDSNSFSNALRSALRQDPDIVSIGELRDPESMGTALTI</sequence>
<name>A0A382VQC1_9ZZZZ</name>
<feature type="non-terminal residue" evidence="3">
    <location>
        <position position="218"/>
    </location>
</feature>